<keyword evidence="2" id="KW-1185">Reference proteome</keyword>
<dbReference type="PANTHER" id="PTHR34835">
    <property type="entry name" value="OS07G0283600 PROTEIN-RELATED"/>
    <property type="match status" value="1"/>
</dbReference>
<accession>A0A9Q1JJZ9</accession>
<organism evidence="1 2">
    <name type="scientific">Carnegiea gigantea</name>
    <dbReference type="NCBI Taxonomy" id="171969"/>
    <lineage>
        <taxon>Eukaryota</taxon>
        <taxon>Viridiplantae</taxon>
        <taxon>Streptophyta</taxon>
        <taxon>Embryophyta</taxon>
        <taxon>Tracheophyta</taxon>
        <taxon>Spermatophyta</taxon>
        <taxon>Magnoliopsida</taxon>
        <taxon>eudicotyledons</taxon>
        <taxon>Gunneridae</taxon>
        <taxon>Pentapetalae</taxon>
        <taxon>Caryophyllales</taxon>
        <taxon>Cactineae</taxon>
        <taxon>Cactaceae</taxon>
        <taxon>Cactoideae</taxon>
        <taxon>Echinocereeae</taxon>
        <taxon>Carnegiea</taxon>
    </lineage>
</organism>
<dbReference type="EMBL" id="JAKOGI010003014">
    <property type="protein sequence ID" value="KAJ8420950.1"/>
    <property type="molecule type" value="Genomic_DNA"/>
</dbReference>
<gene>
    <name evidence="1" type="ORF">Cgig2_017689</name>
</gene>
<name>A0A9Q1JJZ9_9CARY</name>
<protein>
    <submittedName>
        <fullName evidence="1">Uncharacterized protein</fullName>
    </submittedName>
</protein>
<evidence type="ECO:0000313" key="2">
    <source>
        <dbReference type="Proteomes" id="UP001153076"/>
    </source>
</evidence>
<comment type="caution">
    <text evidence="1">The sequence shown here is derived from an EMBL/GenBank/DDBJ whole genome shotgun (WGS) entry which is preliminary data.</text>
</comment>
<dbReference type="OrthoDB" id="665719at2759"/>
<sequence>MSILGISYSIERLSYEQYLAVNEIGFGAIRTTVIPKSFGMWLLENYDYCGSFLNLSNHRILEFIKEDVHATLGLPMGPKNVVEGKTCDSYEKYNALLVSWWRRWGISFGAPKIRKMRDEILDQGDHGDKFKKDFIIYVVSTCIKGNQNGDAYFKILNKAINKLITIPVEGSSVLIPGVDVAAHIMNLKVAIEFKLIIVYIKKGRLLKVVDDEMTLSAKFKAFIQIVAPVVLCTNLDAPYKQVSDECV</sequence>
<evidence type="ECO:0000313" key="1">
    <source>
        <dbReference type="EMBL" id="KAJ8420950.1"/>
    </source>
</evidence>
<dbReference type="PANTHER" id="PTHR34835:SF90">
    <property type="entry name" value="AMINOTRANSFERASE-LIKE PLANT MOBILE DOMAIN-CONTAINING PROTEIN"/>
    <property type="match status" value="1"/>
</dbReference>
<dbReference type="Proteomes" id="UP001153076">
    <property type="component" value="Unassembled WGS sequence"/>
</dbReference>
<reference evidence="1" key="1">
    <citation type="submission" date="2022-04" db="EMBL/GenBank/DDBJ databases">
        <title>Carnegiea gigantea Genome sequencing and assembly v2.</title>
        <authorList>
            <person name="Copetti D."/>
            <person name="Sanderson M.J."/>
            <person name="Burquez A."/>
            <person name="Wojciechowski M.F."/>
        </authorList>
    </citation>
    <scope>NUCLEOTIDE SEQUENCE</scope>
    <source>
        <strain evidence="1">SGP5-SGP5p</strain>
        <tissue evidence="1">Aerial part</tissue>
    </source>
</reference>
<proteinExistence type="predicted"/>
<dbReference type="AlphaFoldDB" id="A0A9Q1JJZ9"/>